<feature type="compositionally biased region" description="Low complexity" evidence="1">
    <location>
        <begin position="38"/>
        <end position="56"/>
    </location>
</feature>
<evidence type="ECO:0000313" key="3">
    <source>
        <dbReference type="Proteomes" id="UP001189429"/>
    </source>
</evidence>
<comment type="caution">
    <text evidence="2">The sequence shown here is derived from an EMBL/GenBank/DDBJ whole genome shotgun (WGS) entry which is preliminary data.</text>
</comment>
<gene>
    <name evidence="2" type="ORF">PCOR1329_LOCUS18427</name>
</gene>
<keyword evidence="3" id="KW-1185">Reference proteome</keyword>
<organism evidence="2 3">
    <name type="scientific">Prorocentrum cordatum</name>
    <dbReference type="NCBI Taxonomy" id="2364126"/>
    <lineage>
        <taxon>Eukaryota</taxon>
        <taxon>Sar</taxon>
        <taxon>Alveolata</taxon>
        <taxon>Dinophyceae</taxon>
        <taxon>Prorocentrales</taxon>
        <taxon>Prorocentraceae</taxon>
        <taxon>Prorocentrum</taxon>
    </lineage>
</organism>
<reference evidence="2" key="1">
    <citation type="submission" date="2023-10" db="EMBL/GenBank/DDBJ databases">
        <authorList>
            <person name="Chen Y."/>
            <person name="Shah S."/>
            <person name="Dougan E. K."/>
            <person name="Thang M."/>
            <person name="Chan C."/>
        </authorList>
    </citation>
    <scope>NUCLEOTIDE SEQUENCE [LARGE SCALE GENOMIC DNA]</scope>
</reference>
<proteinExistence type="predicted"/>
<protein>
    <submittedName>
        <fullName evidence="2">Uncharacterized protein</fullName>
    </submittedName>
</protein>
<dbReference type="EMBL" id="CAUYUJ010005783">
    <property type="protein sequence ID" value="CAK0814950.1"/>
    <property type="molecule type" value="Genomic_DNA"/>
</dbReference>
<evidence type="ECO:0000313" key="2">
    <source>
        <dbReference type="EMBL" id="CAK0814950.1"/>
    </source>
</evidence>
<feature type="region of interest" description="Disordered" evidence="1">
    <location>
        <begin position="170"/>
        <end position="194"/>
    </location>
</feature>
<accession>A0ABN9REH9</accession>
<feature type="non-terminal residue" evidence="2">
    <location>
        <position position="1"/>
    </location>
</feature>
<evidence type="ECO:0000256" key="1">
    <source>
        <dbReference type="SAM" id="MobiDB-lite"/>
    </source>
</evidence>
<name>A0ABN9REH9_9DINO</name>
<sequence>ELLAKHSPPQRLVNSSGSAAALARARARRAPVATDTSGRPAGRAWAPAAGRAARPAGEGEGAPSSRSRIWTCASPTTGGASLRSGVSLYSIFHFSPRPPPPWGTGPTSRFCPWQPRRHSTLRRLRRQMVPTRPGHETSPPGCGAQRDVLRAAARHPTGLRLDHVRLAQDPDGAVTTERAPPPPLHSRSPGRRMPSRRFTCQLPVVVFLDFTVFMLHRSSAQAHVVHFVELLHCIWPSTQATIELHHFVHSQPY</sequence>
<feature type="region of interest" description="Disordered" evidence="1">
    <location>
        <begin position="1"/>
        <end position="69"/>
    </location>
</feature>
<dbReference type="Proteomes" id="UP001189429">
    <property type="component" value="Unassembled WGS sequence"/>
</dbReference>